<dbReference type="InParanoid" id="C5KPP4"/>
<dbReference type="Proteomes" id="UP000007800">
    <property type="component" value="Unassembled WGS sequence"/>
</dbReference>
<evidence type="ECO:0000313" key="1">
    <source>
        <dbReference type="EMBL" id="EER13441.1"/>
    </source>
</evidence>
<dbReference type="GeneID" id="9041953"/>
<dbReference type="RefSeq" id="XP_002781646.1">
    <property type="nucleotide sequence ID" value="XM_002781600.1"/>
</dbReference>
<name>C5KPP4_PERM5</name>
<dbReference type="EMBL" id="GG675180">
    <property type="protein sequence ID" value="EER13441.1"/>
    <property type="molecule type" value="Genomic_DNA"/>
</dbReference>
<reference evidence="1 2" key="1">
    <citation type="submission" date="2008-07" db="EMBL/GenBank/DDBJ databases">
        <authorList>
            <person name="El-Sayed N."/>
            <person name="Caler E."/>
            <person name="Inman J."/>
            <person name="Amedeo P."/>
            <person name="Hass B."/>
            <person name="Wortman J."/>
        </authorList>
    </citation>
    <scope>NUCLEOTIDE SEQUENCE [LARGE SCALE GENOMIC DNA]</scope>
    <source>
        <strain evidence="2">ATCC 50983 / TXsc</strain>
    </source>
</reference>
<gene>
    <name evidence="1" type="ORF">Pmar_PMAR000027</name>
</gene>
<accession>C5KPP4</accession>
<sequence length="67" mass="7418">MPVKDLLEESADGPVVETAAMLLSNPEIRSSGQSLEDIWKLAKEIVVAKRQSSDNHIVVHKVGEERH</sequence>
<keyword evidence="2" id="KW-1185">Reference proteome</keyword>
<proteinExistence type="predicted"/>
<evidence type="ECO:0000313" key="2">
    <source>
        <dbReference type="Proteomes" id="UP000007800"/>
    </source>
</evidence>
<protein>
    <submittedName>
        <fullName evidence="1">Uncharacterized protein</fullName>
    </submittedName>
</protein>
<organism evidence="2">
    <name type="scientific">Perkinsus marinus (strain ATCC 50983 / TXsc)</name>
    <dbReference type="NCBI Taxonomy" id="423536"/>
    <lineage>
        <taxon>Eukaryota</taxon>
        <taxon>Sar</taxon>
        <taxon>Alveolata</taxon>
        <taxon>Perkinsozoa</taxon>
        <taxon>Perkinsea</taxon>
        <taxon>Perkinsida</taxon>
        <taxon>Perkinsidae</taxon>
        <taxon>Perkinsus</taxon>
    </lineage>
</organism>
<dbReference type="AlphaFoldDB" id="C5KPP4"/>